<dbReference type="Gene3D" id="2.10.260.10">
    <property type="match status" value="1"/>
</dbReference>
<dbReference type="PROSITE" id="PS51740">
    <property type="entry name" value="SPOVT_ABRB"/>
    <property type="match status" value="1"/>
</dbReference>
<evidence type="ECO:0000259" key="1">
    <source>
        <dbReference type="PROSITE" id="PS51740"/>
    </source>
</evidence>
<dbReference type="InterPro" id="IPR037914">
    <property type="entry name" value="SpoVT-AbrB_sf"/>
</dbReference>
<dbReference type="GO" id="GO:0003677">
    <property type="term" value="F:DNA binding"/>
    <property type="evidence" value="ECO:0007669"/>
    <property type="project" value="InterPro"/>
</dbReference>
<name>A0A2U9II74_9CREN</name>
<dbReference type="GeneID" id="36833504"/>
<dbReference type="AlphaFoldDB" id="A0A2U9II74"/>
<keyword evidence="3" id="KW-1185">Reference proteome</keyword>
<accession>A0A2U9II74</accession>
<feature type="domain" description="SpoVT-AbrB" evidence="1">
    <location>
        <begin position="2"/>
        <end position="48"/>
    </location>
</feature>
<gene>
    <name evidence="2" type="ORF">DFR85_15070</name>
</gene>
<organism evidence="2 3">
    <name type="scientific">Acidianus brierleyi</name>
    <dbReference type="NCBI Taxonomy" id="41673"/>
    <lineage>
        <taxon>Archaea</taxon>
        <taxon>Thermoproteota</taxon>
        <taxon>Thermoprotei</taxon>
        <taxon>Sulfolobales</taxon>
        <taxon>Sulfolobaceae</taxon>
        <taxon>Acidianus</taxon>
    </lineage>
</organism>
<sequence length="76" mass="8692">MERIIRVGKRNAIYIPKDIAESINLKEGDKIELIVKEGDKIELIPLRKPTKYWAEIDVNEVEEIGEEISKSLGINS</sequence>
<dbReference type="SUPFAM" id="SSF89447">
    <property type="entry name" value="AbrB/MazE/MraZ-like"/>
    <property type="match status" value="1"/>
</dbReference>
<dbReference type="Proteomes" id="UP000248044">
    <property type="component" value="Chromosome"/>
</dbReference>
<dbReference type="SMART" id="SM00966">
    <property type="entry name" value="SpoVT_AbrB"/>
    <property type="match status" value="1"/>
</dbReference>
<evidence type="ECO:0000313" key="2">
    <source>
        <dbReference type="EMBL" id="AWR95710.1"/>
    </source>
</evidence>
<reference evidence="2 3" key="1">
    <citation type="submission" date="2018-05" db="EMBL/GenBank/DDBJ databases">
        <title>Complete Genome Sequences of Extremely Thermoacidophilic, Metal-Mobilizing Type-Strain Members of the Archaeal Family Sulfolobaceae: Acidianus brierleyi DSM-1651T, Acidianus sulfidivorans DSM-18786T, Metallosphaera hakonensis DSM-7519T, and Metallosphaera prunae DSM-10039T.</title>
        <authorList>
            <person name="Counts J.A."/>
            <person name="Kelly R.M."/>
        </authorList>
    </citation>
    <scope>NUCLEOTIDE SEQUENCE [LARGE SCALE GENOMIC DNA]</scope>
    <source>
        <strain evidence="2 3">DSM 1651</strain>
    </source>
</reference>
<dbReference type="KEGG" id="abri:DFR85_15070"/>
<dbReference type="Pfam" id="PF04014">
    <property type="entry name" value="MazE_antitoxin"/>
    <property type="match status" value="1"/>
</dbReference>
<evidence type="ECO:0000313" key="3">
    <source>
        <dbReference type="Proteomes" id="UP000248044"/>
    </source>
</evidence>
<dbReference type="NCBIfam" id="TIGR01439">
    <property type="entry name" value="lp_hng_hel_AbrB"/>
    <property type="match status" value="1"/>
</dbReference>
<protein>
    <submittedName>
        <fullName evidence="2">AbrB family transcriptional regulator</fullName>
    </submittedName>
</protein>
<proteinExistence type="predicted"/>
<dbReference type="OrthoDB" id="36735at2157"/>
<dbReference type="InterPro" id="IPR007159">
    <property type="entry name" value="SpoVT-AbrB_dom"/>
</dbReference>
<dbReference type="EMBL" id="CP029289">
    <property type="protein sequence ID" value="AWR95710.1"/>
    <property type="molecule type" value="Genomic_DNA"/>
</dbReference>
<dbReference type="RefSeq" id="WP_110271588.1">
    <property type="nucleotide sequence ID" value="NZ_CP029289.2"/>
</dbReference>